<dbReference type="Proteomes" id="UP001433508">
    <property type="component" value="Unassembled WGS sequence"/>
</dbReference>
<comment type="caution">
    <text evidence="1">The sequence shown here is derived from an EMBL/GenBank/DDBJ whole genome shotgun (WGS) entry which is preliminary data.</text>
</comment>
<evidence type="ECO:0000313" key="2">
    <source>
        <dbReference type="Proteomes" id="UP001433508"/>
    </source>
</evidence>
<proteinExistence type="predicted"/>
<accession>A0ACC3T1Q6</accession>
<reference evidence="2" key="1">
    <citation type="journal article" date="2024" name="Front. Bioeng. Biotechnol.">
        <title>Genome-scale model development and genomic sequencing of the oleaginous clade Lipomyces.</title>
        <authorList>
            <person name="Czajka J.J."/>
            <person name="Han Y."/>
            <person name="Kim J."/>
            <person name="Mondo S.J."/>
            <person name="Hofstad B.A."/>
            <person name="Robles A."/>
            <person name="Haridas S."/>
            <person name="Riley R."/>
            <person name="LaButti K."/>
            <person name="Pangilinan J."/>
            <person name="Andreopoulos W."/>
            <person name="Lipzen A."/>
            <person name="Yan J."/>
            <person name="Wang M."/>
            <person name="Ng V."/>
            <person name="Grigoriev I.V."/>
            <person name="Spatafora J.W."/>
            <person name="Magnuson J.K."/>
            <person name="Baker S.E."/>
            <person name="Pomraning K.R."/>
        </authorList>
    </citation>
    <scope>NUCLEOTIDE SEQUENCE [LARGE SCALE GENOMIC DNA]</scope>
    <source>
        <strain evidence="2">CBS 7786</strain>
    </source>
</reference>
<evidence type="ECO:0000313" key="1">
    <source>
        <dbReference type="EMBL" id="KAK9237844.1"/>
    </source>
</evidence>
<organism evidence="1 2">
    <name type="scientific">Lipomyces kononenkoae</name>
    <name type="common">Yeast</name>
    <dbReference type="NCBI Taxonomy" id="34357"/>
    <lineage>
        <taxon>Eukaryota</taxon>
        <taxon>Fungi</taxon>
        <taxon>Dikarya</taxon>
        <taxon>Ascomycota</taxon>
        <taxon>Saccharomycotina</taxon>
        <taxon>Lipomycetes</taxon>
        <taxon>Lipomycetales</taxon>
        <taxon>Lipomycetaceae</taxon>
        <taxon>Lipomyces</taxon>
    </lineage>
</organism>
<name>A0ACC3T1Q6_LIPKO</name>
<sequence length="368" mass="40398">MAASDVVLSVLGIIIAFTMSLNILGLLYKPLQFYGKFLLCFLSMTACASYGVFASILLSILGKKGLSQWTAGRAFSTLTCPLIGLKIDIKNEEVLKKTRPAVIIANHQTELDVLLLGRIFPKYCSVTAKSSLKYVPFLGWFMMLSGTVFIDRQNRGKAIKALDGAINAMQKNNQSVFLFPVRHSLTLSSRRDLLISLQEGTRSYFTKPDMLPFKRGAFHLAIQSGFPIIPVVISNYAHVFNFRKRILNSGTIDIQVLDPVETEGLSADDLDDLVETTRAKMLEVLKNISPNTTKESPRDLDADDTTLLSASGAPNGSDGTIENGHALEPRLTRDTDASEISAALSEYATEETALTPDISKVIELDNRN</sequence>
<gene>
    <name evidence="1" type="ORF">V1525DRAFT_133017</name>
</gene>
<keyword evidence="2" id="KW-1185">Reference proteome</keyword>
<dbReference type="EMBL" id="MU971363">
    <property type="protein sequence ID" value="KAK9237844.1"/>
    <property type="molecule type" value="Genomic_DNA"/>
</dbReference>
<protein>
    <submittedName>
        <fullName evidence="1">Uncharacterized protein</fullName>
    </submittedName>
</protein>